<evidence type="ECO:0000313" key="7">
    <source>
        <dbReference type="EMBL" id="KKN94442.1"/>
    </source>
</evidence>
<evidence type="ECO:0000256" key="3">
    <source>
        <dbReference type="ARBA" id="ARBA00022989"/>
    </source>
</evidence>
<comment type="subcellular location">
    <subcellularLocation>
        <location evidence="1">Membrane</location>
        <topology evidence="1">Multi-pass membrane protein</topology>
    </subcellularLocation>
</comment>
<keyword evidence="4 5" id="KW-0472">Membrane</keyword>
<dbReference type="InterPro" id="IPR050932">
    <property type="entry name" value="TM2D1-3-like"/>
</dbReference>
<dbReference type="InterPro" id="IPR007829">
    <property type="entry name" value="TM2"/>
</dbReference>
<feature type="transmembrane region" description="Helical" evidence="5">
    <location>
        <begin position="21"/>
        <end position="42"/>
    </location>
</feature>
<feature type="transmembrane region" description="Helical" evidence="5">
    <location>
        <begin position="48"/>
        <end position="75"/>
    </location>
</feature>
<evidence type="ECO:0000256" key="2">
    <source>
        <dbReference type="ARBA" id="ARBA00022692"/>
    </source>
</evidence>
<evidence type="ECO:0000256" key="5">
    <source>
        <dbReference type="SAM" id="Phobius"/>
    </source>
</evidence>
<proteinExistence type="predicted"/>
<dbReference type="EMBL" id="LAZR01000078">
    <property type="protein sequence ID" value="KKN94442.1"/>
    <property type="molecule type" value="Genomic_DNA"/>
</dbReference>
<dbReference type="PANTHER" id="PTHR21016:SF25">
    <property type="entry name" value="TM2 DOMAIN-CONTAINING PROTEIN DDB_G0277895-RELATED"/>
    <property type="match status" value="1"/>
</dbReference>
<name>A0A0F9V432_9ZZZZ</name>
<evidence type="ECO:0000256" key="4">
    <source>
        <dbReference type="ARBA" id="ARBA00023136"/>
    </source>
</evidence>
<comment type="caution">
    <text evidence="7">The sequence shown here is derived from an EMBL/GenBank/DDBJ whole genome shotgun (WGS) entry which is preliminary data.</text>
</comment>
<sequence>MSLDGQERMIIETRVASESPSTGVAYLLWFFLWFISAHRFYLGRPGTAILQIISYFILVGFIWLIVDAFLIPGMIQKKRDEIRQKLTIEALAAYRGPQEIRRQVGRDDRRSEPEFDRIPD</sequence>
<organism evidence="7">
    <name type="scientific">marine sediment metagenome</name>
    <dbReference type="NCBI Taxonomy" id="412755"/>
    <lineage>
        <taxon>unclassified sequences</taxon>
        <taxon>metagenomes</taxon>
        <taxon>ecological metagenomes</taxon>
    </lineage>
</organism>
<feature type="domain" description="TM2" evidence="6">
    <location>
        <begin position="21"/>
        <end position="69"/>
    </location>
</feature>
<keyword evidence="2 5" id="KW-0812">Transmembrane</keyword>
<dbReference type="AlphaFoldDB" id="A0A0F9V432"/>
<dbReference type="GO" id="GO:0016020">
    <property type="term" value="C:membrane"/>
    <property type="evidence" value="ECO:0007669"/>
    <property type="project" value="UniProtKB-SubCell"/>
</dbReference>
<protein>
    <recommendedName>
        <fullName evidence="6">TM2 domain-containing protein</fullName>
    </recommendedName>
</protein>
<dbReference type="Pfam" id="PF05154">
    <property type="entry name" value="TM2"/>
    <property type="match status" value="1"/>
</dbReference>
<keyword evidence="3 5" id="KW-1133">Transmembrane helix</keyword>
<reference evidence="7" key="1">
    <citation type="journal article" date="2015" name="Nature">
        <title>Complex archaea that bridge the gap between prokaryotes and eukaryotes.</title>
        <authorList>
            <person name="Spang A."/>
            <person name="Saw J.H."/>
            <person name="Jorgensen S.L."/>
            <person name="Zaremba-Niedzwiedzka K."/>
            <person name="Martijn J."/>
            <person name="Lind A.E."/>
            <person name="van Eijk R."/>
            <person name="Schleper C."/>
            <person name="Guy L."/>
            <person name="Ettema T.J."/>
        </authorList>
    </citation>
    <scope>NUCLEOTIDE SEQUENCE</scope>
</reference>
<accession>A0A0F9V432</accession>
<evidence type="ECO:0000259" key="6">
    <source>
        <dbReference type="Pfam" id="PF05154"/>
    </source>
</evidence>
<gene>
    <name evidence="7" type="ORF">LCGC14_0187890</name>
</gene>
<dbReference type="PANTHER" id="PTHR21016">
    <property type="entry name" value="BETA-AMYLOID BINDING PROTEIN-RELATED"/>
    <property type="match status" value="1"/>
</dbReference>
<evidence type="ECO:0000256" key="1">
    <source>
        <dbReference type="ARBA" id="ARBA00004141"/>
    </source>
</evidence>